<dbReference type="PANTHER" id="PTHR33936">
    <property type="entry name" value="PROTEIN CBG17840"/>
    <property type="match status" value="1"/>
</dbReference>
<keyword evidence="1" id="KW-0863">Zinc-finger</keyword>
<dbReference type="InterPro" id="IPR036236">
    <property type="entry name" value="Znf_C2H2_sf"/>
</dbReference>
<dbReference type="InterPro" id="IPR052797">
    <property type="entry name" value="RegFact_GeneExpr_CellDeath"/>
</dbReference>
<dbReference type="AlphaFoldDB" id="A0AAV8VDK6"/>
<feature type="domain" description="C2H2-type" evidence="2">
    <location>
        <begin position="92"/>
        <end position="119"/>
    </location>
</feature>
<keyword evidence="1" id="KW-0862">Zinc</keyword>
<keyword evidence="1" id="KW-0479">Metal-binding</keyword>
<sequence>MAHCGECKTDFCKPSNLRAHVKRKHPDKLDKLAPIIRNPSSSGNYSCAECDKCFSSFGNLRLHVKQKHSAIFYEALLLDKLEELAPVEKKIYKCKECNCEFNVLKQLIKHRSSHNIIRPRKCSLCQYTSASTDILVEHYKHNHSLEIMNETLEFESAEAFQIWKSRTEAETFASFVQTSGAKKTLKHIKTMYFCHRSGNHRARGNNIRKPKIFGSNKIEGYCPARMTVFTNNGKCTVQFCKSHVGHDQEKDMGHLFLTKSQRDNIAAKIAAKIPLQVILDEVRDSIKNCSLERIHLLTKKDLYNIEHEFNLKGSSVRHATDAISVEAWVNELKTSDSVPFYKSQDSLCEEYPELKSDDFVLIIMTDGQKDLLENFGDDCICIDGTHGLNGYGFELHTILILDELREGYPCAFLISNRSDVAVFRLFFTCVEKRIERKIRPHVFMSDMAEAYYNAWVEVMLPAEFRLFCTWHVDRAWRKNLDKIIDKEKKVLIYQMLRMLLQETDVRSFQKLLKEFLLYCRESSDTLEFANYFELNYASKSEQWAYCYRLHSGLNTNMHIERMHRTLKHIYLHGKFVKRLDKAIGAIMKFVRDKLFERLIVLHKGKVCTKLSILRKRHKTSEGMDLDAVVQNSNMAWLVSSASRNETYEVTELKSDCSCMLNCDECKACIHQYSCTCIDSSIQWNMCKHIHLVCKFIQQLPSSDNEVQSISSENNLVINVNKKDVDISGLVKKSKYHYTSL</sequence>
<dbReference type="GO" id="GO:0008270">
    <property type="term" value="F:zinc ion binding"/>
    <property type="evidence" value="ECO:0007669"/>
    <property type="project" value="UniProtKB-KW"/>
</dbReference>
<organism evidence="3 4">
    <name type="scientific">Exocentrus adspersus</name>
    <dbReference type="NCBI Taxonomy" id="1586481"/>
    <lineage>
        <taxon>Eukaryota</taxon>
        <taxon>Metazoa</taxon>
        <taxon>Ecdysozoa</taxon>
        <taxon>Arthropoda</taxon>
        <taxon>Hexapoda</taxon>
        <taxon>Insecta</taxon>
        <taxon>Pterygota</taxon>
        <taxon>Neoptera</taxon>
        <taxon>Endopterygota</taxon>
        <taxon>Coleoptera</taxon>
        <taxon>Polyphaga</taxon>
        <taxon>Cucujiformia</taxon>
        <taxon>Chrysomeloidea</taxon>
        <taxon>Cerambycidae</taxon>
        <taxon>Lamiinae</taxon>
        <taxon>Acanthocinini</taxon>
        <taxon>Exocentrus</taxon>
    </lineage>
</organism>
<proteinExistence type="predicted"/>
<dbReference type="PROSITE" id="PS50157">
    <property type="entry name" value="ZINC_FINGER_C2H2_2"/>
    <property type="match status" value="2"/>
</dbReference>
<evidence type="ECO:0000313" key="4">
    <source>
        <dbReference type="Proteomes" id="UP001159042"/>
    </source>
</evidence>
<dbReference type="Gene3D" id="3.30.160.60">
    <property type="entry name" value="Classic Zinc Finger"/>
    <property type="match status" value="2"/>
</dbReference>
<gene>
    <name evidence="3" type="ORF">NQ315_014711</name>
</gene>
<dbReference type="Pfam" id="PF10551">
    <property type="entry name" value="MULE"/>
    <property type="match status" value="1"/>
</dbReference>
<dbReference type="SMART" id="SM00355">
    <property type="entry name" value="ZnF_C2H2"/>
    <property type="match status" value="4"/>
</dbReference>
<evidence type="ECO:0000313" key="3">
    <source>
        <dbReference type="EMBL" id="KAJ8912344.1"/>
    </source>
</evidence>
<dbReference type="EMBL" id="JANEYG010000132">
    <property type="protein sequence ID" value="KAJ8912344.1"/>
    <property type="molecule type" value="Genomic_DNA"/>
</dbReference>
<dbReference type="SUPFAM" id="SSF57667">
    <property type="entry name" value="beta-beta-alpha zinc fingers"/>
    <property type="match status" value="2"/>
</dbReference>
<dbReference type="Proteomes" id="UP001159042">
    <property type="component" value="Unassembled WGS sequence"/>
</dbReference>
<dbReference type="InterPro" id="IPR013087">
    <property type="entry name" value="Znf_C2H2_type"/>
</dbReference>
<name>A0AAV8VDK6_9CUCU</name>
<evidence type="ECO:0000259" key="2">
    <source>
        <dbReference type="PROSITE" id="PS50157"/>
    </source>
</evidence>
<dbReference type="PROSITE" id="PS00028">
    <property type="entry name" value="ZINC_FINGER_C2H2_1"/>
    <property type="match status" value="3"/>
</dbReference>
<protein>
    <recommendedName>
        <fullName evidence="2">C2H2-type domain-containing protein</fullName>
    </recommendedName>
</protein>
<reference evidence="3 4" key="1">
    <citation type="journal article" date="2023" name="Insect Mol. Biol.">
        <title>Genome sequencing provides insights into the evolution of gene families encoding plant cell wall-degrading enzymes in longhorned beetles.</title>
        <authorList>
            <person name="Shin N.R."/>
            <person name="Okamura Y."/>
            <person name="Kirsch R."/>
            <person name="Pauchet Y."/>
        </authorList>
    </citation>
    <scope>NUCLEOTIDE SEQUENCE [LARGE SCALE GENOMIC DNA]</scope>
    <source>
        <strain evidence="3">EAD_L_NR</strain>
    </source>
</reference>
<feature type="domain" description="C2H2-type" evidence="2">
    <location>
        <begin position="45"/>
        <end position="69"/>
    </location>
</feature>
<dbReference type="PANTHER" id="PTHR33936:SF24">
    <property type="entry name" value="C2H2-TYPE DOMAIN-CONTAINING PROTEIN"/>
    <property type="match status" value="1"/>
</dbReference>
<comment type="caution">
    <text evidence="3">The sequence shown here is derived from an EMBL/GenBank/DDBJ whole genome shotgun (WGS) entry which is preliminary data.</text>
</comment>
<keyword evidence="4" id="KW-1185">Reference proteome</keyword>
<accession>A0AAV8VDK6</accession>
<dbReference type="InterPro" id="IPR018289">
    <property type="entry name" value="MULE_transposase_dom"/>
</dbReference>
<evidence type="ECO:0000256" key="1">
    <source>
        <dbReference type="PROSITE-ProRule" id="PRU00042"/>
    </source>
</evidence>